<feature type="region of interest" description="Disordered" evidence="2">
    <location>
        <begin position="392"/>
        <end position="411"/>
    </location>
</feature>
<feature type="region of interest" description="Disordered" evidence="2">
    <location>
        <begin position="1"/>
        <end position="36"/>
    </location>
</feature>
<sequence length="1287" mass="138841">MAGPPGRGRGAGGTDREGSPMAGRREAPLDPAEGPVQRFAYALRTLRQEAGGPTYRAMARTSGHGASTLSQAAAGERLPTLPVVLAYVRACGGDAEEWERRWRQAAEEDAAEPRADDGTPEPYRGLARFELDDADLYFGRDQLIDDVLRLTRGRRLAAVVGASGSGKSSLLRAGLIPRLRTAGDPSARPAGVRIITPGEHPLRDRDRRLTPKDAASGDTWLIVDQFEELYTLCTDPAERTAFIDLLLDAMDPGSGMRVLISVRADFFGNLAGHQPLADALRDATLLTPPMNSDELREAIVRPAQATGLIVERDLTARIITEVEGEPGGLPLMSHALLETWRRRKGRALTMENYEASGGLHGAIARTAEEVHGRLSPAQADVARSVLLRLITPGDGTPDTRRPTHRDELDFGDEGDTATVIEQLARARLVTLDGDTVDLAHEALITAWPRLRNWIGAERERLRVHRRLTEAATAWRDLGRDPGALYRGARLAVAQETFPRPGRDGHLVPLEQEFLGASGTALTRERRRRRGLVTTFSLLLVVSLIAGVVAWQQNRTSDERRVQAAARRVAAVAENLRYSDPVTAMRLSLASWRTARTTETRSALLGAMEQREEDRFAPAPEDLADQLFLSDDGRVLLQATGRQVTAWDVPSHRRTGRYRGIGDDWQVSALSPDGRRLALSGNGGLALWDVAGGRRIGAPLTSRWPTTAVFGPSGRTVLADDGLGSGTVTVRLWDLERRRTLFEQRVPGLRKAAVSRDDRLVGLCPEDGRIRLWRVAGQRPVTLKNAYRVGENDECAVAFSPDGDRVTFGVGERAGTWDTASGRRVDEFRGNGSAAMRYTGDGKFLLTSGQGKIQMWRRPVSGDPVFQYATTGDSSSDFSIDPGARFVRYIADAGPDTGAGKAVRTVSLGDLAHQRWTTDPPQGMWLGPDGATLATARSSQGQERFRFVDVRSGRDKGNAPEISTCSGADTPGERGGAPDASCFGLVAFAANGRSAAYTLTSVDEPGSRQRVVLWREGSGPVELTLAIRPRALIRRIALSPDGSTLAVSLRRGTETWRSEVWDVRTRKRTRVVKGVGGDALTISPDGRWLVTADGHAVDLTSPSARVRTLSAGAGTADLPPAGGAASKGLPWTGVEVMAFSPDGRYLAAGDHSGRVTLLDGDLSKRLGTMSGLITDAHQDSAAPVTALGFSHDSRTLAVAGLDGTLRLWDAAANQPLGSVLPNPSDPVQSVAFSRDDGTVTVASDHIPSQTYRVSEKHVAAAVCKRAQGGLSRGDWERLIPEVPYRELC</sequence>
<protein>
    <submittedName>
        <fullName evidence="4">Putative WD-40 repeat protein</fullName>
    </submittedName>
</protein>
<feature type="compositionally biased region" description="Gly residues" evidence="2">
    <location>
        <begin position="1"/>
        <end position="13"/>
    </location>
</feature>
<dbReference type="EMBL" id="GG657754">
    <property type="protein sequence ID" value="EFL29328.1"/>
    <property type="molecule type" value="Genomic_DNA"/>
</dbReference>
<proteinExistence type="predicted"/>
<evidence type="ECO:0000313" key="4">
    <source>
        <dbReference type="EMBL" id="EFL29328.1"/>
    </source>
</evidence>
<evidence type="ECO:0000256" key="2">
    <source>
        <dbReference type="SAM" id="MobiDB-lite"/>
    </source>
</evidence>
<feature type="compositionally biased region" description="Basic and acidic residues" evidence="2">
    <location>
        <begin position="102"/>
        <end position="117"/>
    </location>
</feature>
<dbReference type="Pfam" id="PF20703">
    <property type="entry name" value="nSTAND1"/>
    <property type="match status" value="1"/>
</dbReference>
<feature type="region of interest" description="Disordered" evidence="2">
    <location>
        <begin position="102"/>
        <end position="122"/>
    </location>
</feature>
<dbReference type="HOGENOM" id="CLU_002352_0_2_11"/>
<accession>D9WL53</accession>
<feature type="repeat" description="WD" evidence="1">
    <location>
        <begin position="1176"/>
        <end position="1217"/>
    </location>
</feature>
<dbReference type="PANTHER" id="PTHR19879:SF1">
    <property type="entry name" value="CANNONBALL-RELATED"/>
    <property type="match status" value="1"/>
</dbReference>
<organism evidence="4 5">
    <name type="scientific">Streptomyces himastatinicus ATCC 53653</name>
    <dbReference type="NCBI Taxonomy" id="457427"/>
    <lineage>
        <taxon>Bacteria</taxon>
        <taxon>Bacillati</taxon>
        <taxon>Actinomycetota</taxon>
        <taxon>Actinomycetes</taxon>
        <taxon>Kitasatosporales</taxon>
        <taxon>Streptomycetaceae</taxon>
        <taxon>Streptomyces</taxon>
        <taxon>Streptomyces violaceusniger group</taxon>
    </lineage>
</organism>
<evidence type="ECO:0000313" key="5">
    <source>
        <dbReference type="Proteomes" id="UP000003963"/>
    </source>
</evidence>
<dbReference type="PROSITE" id="PS50294">
    <property type="entry name" value="WD_REPEATS_REGION"/>
    <property type="match status" value="1"/>
</dbReference>
<dbReference type="Gene3D" id="2.130.10.10">
    <property type="entry name" value="YVTN repeat-like/Quinoprotein amine dehydrogenase"/>
    <property type="match status" value="3"/>
</dbReference>
<reference evidence="4 5" key="1">
    <citation type="submission" date="2009-02" db="EMBL/GenBank/DDBJ databases">
        <title>Annotation of Streptomyces hygroscopicus strain ATCC 53653.</title>
        <authorList>
            <consortium name="The Broad Institute Genome Sequencing Platform"/>
            <consortium name="Broad Institute Microbial Sequencing Center"/>
            <person name="Fischbach M."/>
            <person name="Godfrey P."/>
            <person name="Ward D."/>
            <person name="Young S."/>
            <person name="Zeng Q."/>
            <person name="Koehrsen M."/>
            <person name="Alvarado L."/>
            <person name="Berlin A.M."/>
            <person name="Bochicchio J."/>
            <person name="Borenstein D."/>
            <person name="Chapman S.B."/>
            <person name="Chen Z."/>
            <person name="Engels R."/>
            <person name="Freedman E."/>
            <person name="Gellesch M."/>
            <person name="Goldberg J."/>
            <person name="Griggs A."/>
            <person name="Gujja S."/>
            <person name="Heilman E.R."/>
            <person name="Heiman D.I."/>
            <person name="Hepburn T.A."/>
            <person name="Howarth C."/>
            <person name="Jen D."/>
            <person name="Larson L."/>
            <person name="Lewis B."/>
            <person name="Mehta T."/>
            <person name="Park D."/>
            <person name="Pearson M."/>
            <person name="Richards J."/>
            <person name="Roberts A."/>
            <person name="Saif S."/>
            <person name="Shea T.D."/>
            <person name="Shenoy N."/>
            <person name="Sisk P."/>
            <person name="Stolte C."/>
            <person name="Sykes S.N."/>
            <person name="Thomson T."/>
            <person name="Walk T."/>
            <person name="White J."/>
            <person name="Yandava C."/>
            <person name="Straight P."/>
            <person name="Clardy J."/>
            <person name="Hung D."/>
            <person name="Kolter R."/>
            <person name="Mekalanos J."/>
            <person name="Walker S."/>
            <person name="Walsh C.T."/>
            <person name="Wieland-Brown L.C."/>
            <person name="Haas B."/>
            <person name="Nusbaum C."/>
            <person name="Birren B."/>
        </authorList>
    </citation>
    <scope>NUCLEOTIDE SEQUENCE [LARGE SCALE GENOMIC DNA]</scope>
    <source>
        <strain evidence="4 5">ATCC 53653</strain>
    </source>
</reference>
<dbReference type="InterPro" id="IPR001680">
    <property type="entry name" value="WD40_rpt"/>
</dbReference>
<dbReference type="InterPro" id="IPR015943">
    <property type="entry name" value="WD40/YVTN_repeat-like_dom_sf"/>
</dbReference>
<dbReference type="CDD" id="cd00093">
    <property type="entry name" value="HTH_XRE"/>
    <property type="match status" value="1"/>
</dbReference>
<keyword evidence="1" id="KW-0853">WD repeat</keyword>
<dbReference type="InterPro" id="IPR001387">
    <property type="entry name" value="Cro/C1-type_HTH"/>
</dbReference>
<gene>
    <name evidence="4" type="ORF">SSOG_09042</name>
</gene>
<dbReference type="SMART" id="SM00320">
    <property type="entry name" value="WD40"/>
    <property type="match status" value="6"/>
</dbReference>
<evidence type="ECO:0000259" key="3">
    <source>
        <dbReference type="SMART" id="SM00530"/>
    </source>
</evidence>
<dbReference type="InterPro" id="IPR049052">
    <property type="entry name" value="nSTAND1"/>
</dbReference>
<dbReference type="GO" id="GO:0006367">
    <property type="term" value="P:transcription initiation at RNA polymerase II promoter"/>
    <property type="evidence" value="ECO:0007669"/>
    <property type="project" value="TreeGrafter"/>
</dbReference>
<feature type="domain" description="HTH cro/C1-type" evidence="3">
    <location>
        <begin position="42"/>
        <end position="98"/>
    </location>
</feature>
<dbReference type="PANTHER" id="PTHR19879">
    <property type="entry name" value="TRANSCRIPTION INITIATION FACTOR TFIID"/>
    <property type="match status" value="1"/>
</dbReference>
<dbReference type="Pfam" id="PF00400">
    <property type="entry name" value="WD40"/>
    <property type="match status" value="1"/>
</dbReference>
<feature type="compositionally biased region" description="Basic and acidic residues" evidence="2">
    <location>
        <begin position="14"/>
        <end position="28"/>
    </location>
</feature>
<dbReference type="STRING" id="457427.SSOG_09042"/>
<dbReference type="SUPFAM" id="SSF82171">
    <property type="entry name" value="DPP6 N-terminal domain-like"/>
    <property type="match status" value="1"/>
</dbReference>
<dbReference type="SMART" id="SM00530">
    <property type="entry name" value="HTH_XRE"/>
    <property type="match status" value="1"/>
</dbReference>
<dbReference type="SUPFAM" id="SSF52540">
    <property type="entry name" value="P-loop containing nucleoside triphosphate hydrolases"/>
    <property type="match status" value="1"/>
</dbReference>
<evidence type="ECO:0000256" key="1">
    <source>
        <dbReference type="PROSITE-ProRule" id="PRU00221"/>
    </source>
</evidence>
<feature type="region of interest" description="Disordered" evidence="2">
    <location>
        <begin position="952"/>
        <end position="974"/>
    </location>
</feature>
<dbReference type="PROSITE" id="PS50082">
    <property type="entry name" value="WD_REPEATS_2"/>
    <property type="match status" value="1"/>
</dbReference>
<feature type="compositionally biased region" description="Basic and acidic residues" evidence="2">
    <location>
        <begin position="397"/>
        <end position="408"/>
    </location>
</feature>
<dbReference type="Proteomes" id="UP000003963">
    <property type="component" value="Unassembled WGS sequence"/>
</dbReference>
<dbReference type="InterPro" id="IPR036322">
    <property type="entry name" value="WD40_repeat_dom_sf"/>
</dbReference>
<keyword evidence="5" id="KW-1185">Reference proteome</keyword>
<dbReference type="InterPro" id="IPR027417">
    <property type="entry name" value="P-loop_NTPase"/>
</dbReference>
<dbReference type="SUPFAM" id="SSF50978">
    <property type="entry name" value="WD40 repeat-like"/>
    <property type="match status" value="1"/>
</dbReference>
<name>D9WL53_9ACTN</name>